<gene>
    <name evidence="1" type="ORF">KYI95_00080</name>
</gene>
<reference evidence="1 2" key="1">
    <citation type="submission" date="2021-07" db="EMBL/GenBank/DDBJ databases">
        <title>A novel phosphonate cluster across the Pantoea species complex is important for pathogenicity in onion.</title>
        <authorList>
            <person name="Zhao M."/>
            <person name="Stice S."/>
            <person name="Shin G.Y."/>
            <person name="Coutinho T."/>
            <person name="Gitaitis R."/>
            <person name="Kvitko B."/>
            <person name="Dutta B."/>
        </authorList>
    </citation>
    <scope>NUCLEOTIDE SEQUENCE [LARGE SCALE GENOMIC DNA]</scope>
    <source>
        <strain evidence="1 2">BD 382</strain>
    </source>
</reference>
<organism evidence="1 2">
    <name type="scientific">Pantoea allii</name>
    <dbReference type="NCBI Taxonomy" id="574096"/>
    <lineage>
        <taxon>Bacteria</taxon>
        <taxon>Pseudomonadati</taxon>
        <taxon>Pseudomonadota</taxon>
        <taxon>Gammaproteobacteria</taxon>
        <taxon>Enterobacterales</taxon>
        <taxon>Erwiniaceae</taxon>
        <taxon>Pantoea</taxon>
    </lineage>
</organism>
<accession>A0ABS6V8H0</accession>
<protein>
    <submittedName>
        <fullName evidence="1">Uncharacterized protein</fullName>
    </submittedName>
</protein>
<dbReference type="Proteomes" id="UP001197236">
    <property type="component" value="Unassembled WGS sequence"/>
</dbReference>
<dbReference type="EMBL" id="JAHVXZ010000001">
    <property type="protein sequence ID" value="MBW1255616.1"/>
    <property type="molecule type" value="Genomic_DNA"/>
</dbReference>
<evidence type="ECO:0000313" key="1">
    <source>
        <dbReference type="EMBL" id="MBW1255616.1"/>
    </source>
</evidence>
<proteinExistence type="predicted"/>
<dbReference type="RefSeq" id="WP_218994408.1">
    <property type="nucleotide sequence ID" value="NZ_JAHVXU010000001.1"/>
</dbReference>
<keyword evidence="2" id="KW-1185">Reference proteome</keyword>
<evidence type="ECO:0000313" key="2">
    <source>
        <dbReference type="Proteomes" id="UP001197236"/>
    </source>
</evidence>
<sequence length="69" mass="8033">MEKVIFSGFGMFITQQNEEYYINYDEGGVVNKDVKCKVSPEEAFKAQQSAQDAYEVMLLTQNRKKLHHK</sequence>
<comment type="caution">
    <text evidence="1">The sequence shown here is derived from an EMBL/GenBank/DDBJ whole genome shotgun (WGS) entry which is preliminary data.</text>
</comment>
<name>A0ABS6V8H0_9GAMM</name>